<dbReference type="PANTHER" id="PTHR43918:SF4">
    <property type="entry name" value="CARBOXYLIC ESTER HYDROLASE"/>
    <property type="match status" value="1"/>
</dbReference>
<evidence type="ECO:0000313" key="5">
    <source>
        <dbReference type="EMBL" id="KAF2764992.1"/>
    </source>
</evidence>
<feature type="domain" description="Carboxylesterase type B" evidence="4">
    <location>
        <begin position="369"/>
        <end position="487"/>
    </location>
</feature>
<dbReference type="InterPro" id="IPR029058">
    <property type="entry name" value="AB_hydrolase_fold"/>
</dbReference>
<evidence type="ECO:0000256" key="2">
    <source>
        <dbReference type="ARBA" id="ARBA00022801"/>
    </source>
</evidence>
<dbReference type="OrthoDB" id="408631at2759"/>
<keyword evidence="6" id="KW-1185">Reference proteome</keyword>
<evidence type="ECO:0000313" key="6">
    <source>
        <dbReference type="Proteomes" id="UP000799436"/>
    </source>
</evidence>
<keyword evidence="3" id="KW-0732">Signal</keyword>
<name>A0A6G1KXE2_9PEZI</name>
<feature type="chain" id="PRO_5026270462" evidence="3">
    <location>
        <begin position="22"/>
        <end position="506"/>
    </location>
</feature>
<evidence type="ECO:0000259" key="4">
    <source>
        <dbReference type="Pfam" id="PF00135"/>
    </source>
</evidence>
<evidence type="ECO:0000256" key="3">
    <source>
        <dbReference type="SAM" id="SignalP"/>
    </source>
</evidence>
<feature type="domain" description="Carboxylesterase type B" evidence="4">
    <location>
        <begin position="30"/>
        <end position="360"/>
    </location>
</feature>
<keyword evidence="2" id="KW-0378">Hydrolase</keyword>
<dbReference type="Proteomes" id="UP000799436">
    <property type="component" value="Unassembled WGS sequence"/>
</dbReference>
<comment type="similarity">
    <text evidence="1">Belongs to the type-B carboxylesterase/lipase family.</text>
</comment>
<dbReference type="EMBL" id="ML995904">
    <property type="protein sequence ID" value="KAF2764992.1"/>
    <property type="molecule type" value="Genomic_DNA"/>
</dbReference>
<dbReference type="SUPFAM" id="SSF53474">
    <property type="entry name" value="alpha/beta-Hydrolases"/>
    <property type="match status" value="1"/>
</dbReference>
<sequence>MARPHLATCLALFSALSVCSPSNREASRLSISTTSGQVNGFVNSTAPNVRQWLGVPYAEPPLGPLRFASPKPKTRSSRPLNTTAFAPSCMQQYSNSSTIYTEYLPQFLINGGQSEDCLYLDIWAPEASAANWGKWPVFVYVPGGGFTSGGANSLYKIPDKWIQRTQSHIVISMNYRVNVFGFPNARGLEDRNVGLLDQRLVLEWTRDNIAAFGGDRNKIIFWGQSAGGASVSLYPYTYPDDPIISGISADSGSPSIAGASDYAQTNFTFLASLVGCGDLNATAEVNCVRKVPAAAIENVLSLYQISGRSPSISFTDIPDNVTVFSNYTDRAAKGLVAKIPAIFGSNANEGAGFVSYTPNGPGAATLYNITQSIITCPTGQEVKNRELAGLTTYRYQYSGVFNNTSPVPWFGAYHSSELPLLFGTHDEYRGNSTPYEFEVSHFMEALWLSFASDPGSDPCATLPNGTAFTWPAVTSESDVLIELANGAELVSVQSGEIIDAHCSPPI</sequence>
<feature type="signal peptide" evidence="3">
    <location>
        <begin position="1"/>
        <end position="21"/>
    </location>
</feature>
<proteinExistence type="inferred from homology"/>
<dbReference type="PROSITE" id="PS00941">
    <property type="entry name" value="CARBOXYLESTERASE_B_2"/>
    <property type="match status" value="1"/>
</dbReference>
<evidence type="ECO:0000256" key="1">
    <source>
        <dbReference type="ARBA" id="ARBA00005964"/>
    </source>
</evidence>
<gene>
    <name evidence="5" type="ORF">EJ03DRAFT_370048</name>
</gene>
<dbReference type="PANTHER" id="PTHR43918">
    <property type="entry name" value="ACETYLCHOLINESTERASE"/>
    <property type="match status" value="1"/>
</dbReference>
<accession>A0A6G1KXE2</accession>
<dbReference type="GO" id="GO:0052689">
    <property type="term" value="F:carboxylic ester hydrolase activity"/>
    <property type="evidence" value="ECO:0007669"/>
    <property type="project" value="TreeGrafter"/>
</dbReference>
<reference evidence="5" key="1">
    <citation type="journal article" date="2020" name="Stud. Mycol.">
        <title>101 Dothideomycetes genomes: a test case for predicting lifestyles and emergence of pathogens.</title>
        <authorList>
            <person name="Haridas S."/>
            <person name="Albert R."/>
            <person name="Binder M."/>
            <person name="Bloem J."/>
            <person name="Labutti K."/>
            <person name="Salamov A."/>
            <person name="Andreopoulos B."/>
            <person name="Baker S."/>
            <person name="Barry K."/>
            <person name="Bills G."/>
            <person name="Bluhm B."/>
            <person name="Cannon C."/>
            <person name="Castanera R."/>
            <person name="Culley D."/>
            <person name="Daum C."/>
            <person name="Ezra D."/>
            <person name="Gonzalez J."/>
            <person name="Henrissat B."/>
            <person name="Kuo A."/>
            <person name="Liang C."/>
            <person name="Lipzen A."/>
            <person name="Lutzoni F."/>
            <person name="Magnuson J."/>
            <person name="Mondo S."/>
            <person name="Nolan M."/>
            <person name="Ohm R."/>
            <person name="Pangilinan J."/>
            <person name="Park H.-J."/>
            <person name="Ramirez L."/>
            <person name="Alfaro M."/>
            <person name="Sun H."/>
            <person name="Tritt A."/>
            <person name="Yoshinaga Y."/>
            <person name="Zwiers L.-H."/>
            <person name="Turgeon B."/>
            <person name="Goodwin S."/>
            <person name="Spatafora J."/>
            <person name="Crous P."/>
            <person name="Grigoriev I."/>
        </authorList>
    </citation>
    <scope>NUCLEOTIDE SEQUENCE</scope>
    <source>
        <strain evidence="5">CBS 116005</strain>
    </source>
</reference>
<protein>
    <submittedName>
        <fullName evidence="5">Carboxylesterase</fullName>
    </submittedName>
</protein>
<dbReference type="InterPro" id="IPR002018">
    <property type="entry name" value="CarbesteraseB"/>
</dbReference>
<dbReference type="Gene3D" id="3.40.50.1820">
    <property type="entry name" value="alpha/beta hydrolase"/>
    <property type="match status" value="2"/>
</dbReference>
<dbReference type="AlphaFoldDB" id="A0A6G1KXE2"/>
<dbReference type="InterPro" id="IPR019819">
    <property type="entry name" value="Carboxylesterase_B_CS"/>
</dbReference>
<dbReference type="Pfam" id="PF00135">
    <property type="entry name" value="COesterase"/>
    <property type="match status" value="2"/>
</dbReference>
<dbReference type="InterPro" id="IPR050654">
    <property type="entry name" value="AChE-related_enzymes"/>
</dbReference>
<organism evidence="5 6">
    <name type="scientific">Teratosphaeria nubilosa</name>
    <dbReference type="NCBI Taxonomy" id="161662"/>
    <lineage>
        <taxon>Eukaryota</taxon>
        <taxon>Fungi</taxon>
        <taxon>Dikarya</taxon>
        <taxon>Ascomycota</taxon>
        <taxon>Pezizomycotina</taxon>
        <taxon>Dothideomycetes</taxon>
        <taxon>Dothideomycetidae</taxon>
        <taxon>Mycosphaerellales</taxon>
        <taxon>Teratosphaeriaceae</taxon>
        <taxon>Teratosphaeria</taxon>
    </lineage>
</organism>